<evidence type="ECO:0000256" key="7">
    <source>
        <dbReference type="SAM" id="MobiDB-lite"/>
    </source>
</evidence>
<dbReference type="GO" id="GO:0043565">
    <property type="term" value="F:sequence-specific DNA binding"/>
    <property type="evidence" value="ECO:0007669"/>
    <property type="project" value="InterPro"/>
</dbReference>
<feature type="region of interest" description="Disordered" evidence="7">
    <location>
        <begin position="1"/>
        <end position="23"/>
    </location>
</feature>
<reference evidence="9 10" key="1">
    <citation type="journal article" date="2020" name="IScience">
        <title>Genome Sequencing of the Endangered Kingdonia uniflora (Circaeasteraceae, Ranunculales) Reveals Potential Mechanisms of Evolutionary Specialization.</title>
        <authorList>
            <person name="Sun Y."/>
            <person name="Deng T."/>
            <person name="Zhang A."/>
            <person name="Moore M.J."/>
            <person name="Landis J.B."/>
            <person name="Lin N."/>
            <person name="Zhang H."/>
            <person name="Zhang X."/>
            <person name="Huang J."/>
            <person name="Zhang X."/>
            <person name="Sun H."/>
            <person name="Wang H."/>
        </authorList>
    </citation>
    <scope>NUCLEOTIDE SEQUENCE [LARGE SCALE GENOMIC DNA]</scope>
    <source>
        <strain evidence="9">TB1705</strain>
        <tissue evidence="9">Leaf</tissue>
    </source>
</reference>
<gene>
    <name evidence="9" type="ORF">GIB67_024880</name>
</gene>
<evidence type="ECO:0000256" key="4">
    <source>
        <dbReference type="ARBA" id="ARBA00023163"/>
    </source>
</evidence>
<dbReference type="InterPro" id="IPR036576">
    <property type="entry name" value="WRKY_dom_sf"/>
</dbReference>
<evidence type="ECO:0000259" key="8">
    <source>
        <dbReference type="PROSITE" id="PS50811"/>
    </source>
</evidence>
<protein>
    <recommendedName>
        <fullName evidence="8">WRKY domain-containing protein</fullName>
    </recommendedName>
</protein>
<feature type="region of interest" description="Disordered" evidence="7">
    <location>
        <begin position="129"/>
        <end position="151"/>
    </location>
</feature>
<dbReference type="SMART" id="SM00774">
    <property type="entry name" value="WRKY"/>
    <property type="match status" value="1"/>
</dbReference>
<dbReference type="Pfam" id="PF03106">
    <property type="entry name" value="WRKY"/>
    <property type="match status" value="1"/>
</dbReference>
<dbReference type="PANTHER" id="PTHR31429">
    <property type="entry name" value="WRKY TRANSCRIPTION FACTOR 36-RELATED"/>
    <property type="match status" value="1"/>
</dbReference>
<keyword evidence="5" id="KW-0539">Nucleus</keyword>
<dbReference type="AlphaFoldDB" id="A0A7J7NZA2"/>
<feature type="region of interest" description="Disordered" evidence="7">
    <location>
        <begin position="165"/>
        <end position="201"/>
    </location>
</feature>
<evidence type="ECO:0000313" key="9">
    <source>
        <dbReference type="EMBL" id="KAF6172258.1"/>
    </source>
</evidence>
<feature type="compositionally biased region" description="Basic and acidic residues" evidence="7">
    <location>
        <begin position="137"/>
        <end position="149"/>
    </location>
</feature>
<organism evidence="9 10">
    <name type="scientific">Kingdonia uniflora</name>
    <dbReference type="NCBI Taxonomy" id="39325"/>
    <lineage>
        <taxon>Eukaryota</taxon>
        <taxon>Viridiplantae</taxon>
        <taxon>Streptophyta</taxon>
        <taxon>Embryophyta</taxon>
        <taxon>Tracheophyta</taxon>
        <taxon>Spermatophyta</taxon>
        <taxon>Magnoliopsida</taxon>
        <taxon>Ranunculales</taxon>
        <taxon>Circaeasteraceae</taxon>
        <taxon>Kingdonia</taxon>
    </lineage>
</organism>
<evidence type="ECO:0000313" key="10">
    <source>
        <dbReference type="Proteomes" id="UP000541444"/>
    </source>
</evidence>
<name>A0A7J7NZA2_9MAGN</name>
<keyword evidence="2" id="KW-0805">Transcription regulation</keyword>
<keyword evidence="3" id="KW-0238">DNA-binding</keyword>
<dbReference type="GO" id="GO:0005634">
    <property type="term" value="C:nucleus"/>
    <property type="evidence" value="ECO:0007669"/>
    <property type="project" value="UniProtKB-SubCell"/>
</dbReference>
<dbReference type="FunFam" id="2.20.25.80:FF:000002">
    <property type="entry name" value="probable WRKY transcription factor 31"/>
    <property type="match status" value="1"/>
</dbReference>
<keyword evidence="10" id="KW-1185">Reference proteome</keyword>
<feature type="compositionally biased region" description="Polar residues" evidence="7">
    <location>
        <begin position="178"/>
        <end position="190"/>
    </location>
</feature>
<dbReference type="PANTHER" id="PTHR31429:SF59">
    <property type="entry name" value="WRKY TRANSCRIPTION FACTOR 47-RELATED"/>
    <property type="match status" value="1"/>
</dbReference>
<sequence>MEEMDFFSEKNRPTVQEDFQVKDEHEMKFGVSGSIKSEPETGLQLSFCVTKTKEKQESQQLKALQLELYRLNEENRKLRSMLDHISNNYSALHAQIRLVMNQRALNDPQQQDQRNDMSSPAFSIHQFTNPSPAGTLDIEHHSHPNKETVEPSLGNCIEHISKDSEQDVVQMGSKRPFSENSPDQTSQSCVGSKFPKGEQAKNTDNVLEVPCRKARVSVRARSDAPLITDGCQWRKYGQKMAKGNPCPRAYYRCTMSTGCPVRKQVQRSAEDKTILITTYEGNHNHPLPPAAITMANTTSAAATMLLSGSTTSKETLTHSNVYQSLLPYTSTIATLSASAPFPTITLDLTQNPNPNPNPKAMQFLRSAHPHPPVPHTQFPLPLYSCARPFGHPNQTVQRHSSMVETLTAAISTDPNLTAALASAISSFISAPVTNRNSPADAQFSQSSTTFSTN</sequence>
<dbReference type="InterPro" id="IPR003657">
    <property type="entry name" value="WRKY_dom"/>
</dbReference>
<dbReference type="Gene3D" id="2.20.25.80">
    <property type="entry name" value="WRKY domain"/>
    <property type="match status" value="1"/>
</dbReference>
<comment type="subcellular location">
    <subcellularLocation>
        <location evidence="1">Nucleus</location>
    </subcellularLocation>
</comment>
<dbReference type="OrthoDB" id="2020995at2759"/>
<evidence type="ECO:0000256" key="5">
    <source>
        <dbReference type="ARBA" id="ARBA00023242"/>
    </source>
</evidence>
<dbReference type="PROSITE" id="PS50811">
    <property type="entry name" value="WRKY"/>
    <property type="match status" value="1"/>
</dbReference>
<keyword evidence="4" id="KW-0804">Transcription</keyword>
<evidence type="ECO:0000256" key="1">
    <source>
        <dbReference type="ARBA" id="ARBA00004123"/>
    </source>
</evidence>
<accession>A0A7J7NZA2</accession>
<evidence type="ECO:0000256" key="6">
    <source>
        <dbReference type="SAM" id="Coils"/>
    </source>
</evidence>
<evidence type="ECO:0000256" key="3">
    <source>
        <dbReference type="ARBA" id="ARBA00023125"/>
    </source>
</evidence>
<dbReference type="EMBL" id="JACGCM010000440">
    <property type="protein sequence ID" value="KAF6172258.1"/>
    <property type="molecule type" value="Genomic_DNA"/>
</dbReference>
<feature type="coiled-coil region" evidence="6">
    <location>
        <begin position="54"/>
        <end position="81"/>
    </location>
</feature>
<comment type="caution">
    <text evidence="9">The sequence shown here is derived from an EMBL/GenBank/DDBJ whole genome shotgun (WGS) entry which is preliminary data.</text>
</comment>
<dbReference type="Proteomes" id="UP000541444">
    <property type="component" value="Unassembled WGS sequence"/>
</dbReference>
<dbReference type="InterPro" id="IPR044810">
    <property type="entry name" value="WRKY_plant"/>
</dbReference>
<feature type="domain" description="WRKY" evidence="8">
    <location>
        <begin position="222"/>
        <end position="288"/>
    </location>
</feature>
<dbReference type="GO" id="GO:0003700">
    <property type="term" value="F:DNA-binding transcription factor activity"/>
    <property type="evidence" value="ECO:0007669"/>
    <property type="project" value="InterPro"/>
</dbReference>
<proteinExistence type="predicted"/>
<keyword evidence="6" id="KW-0175">Coiled coil</keyword>
<evidence type="ECO:0000256" key="2">
    <source>
        <dbReference type="ARBA" id="ARBA00023015"/>
    </source>
</evidence>
<dbReference type="SUPFAM" id="SSF118290">
    <property type="entry name" value="WRKY DNA-binding domain"/>
    <property type="match status" value="1"/>
</dbReference>